<reference evidence="4" key="2">
    <citation type="submission" date="2025-08" db="UniProtKB">
        <authorList>
            <consortium name="RefSeq"/>
        </authorList>
    </citation>
    <scope>IDENTIFICATION</scope>
</reference>
<evidence type="ECO:0000313" key="3">
    <source>
        <dbReference type="Proteomes" id="UP000818029"/>
    </source>
</evidence>
<evidence type="ECO:0000313" key="4">
    <source>
        <dbReference type="RefSeq" id="XP_016675097.1"/>
    </source>
</evidence>
<dbReference type="AlphaFoldDB" id="A0A1U8IAF3"/>
<dbReference type="RefSeq" id="XP_016675097.1">
    <property type="nucleotide sequence ID" value="XM_016819608.1"/>
</dbReference>
<dbReference type="InterPro" id="IPR005162">
    <property type="entry name" value="Retrotrans_gag_dom"/>
</dbReference>
<dbReference type="Pfam" id="PF03732">
    <property type="entry name" value="Retrotrans_gag"/>
    <property type="match status" value="1"/>
</dbReference>
<reference evidence="3" key="1">
    <citation type="journal article" date="2020" name="Nat. Genet.">
        <title>Genomic diversifications of five Gossypium allopolyploid species and their impact on cotton improvement.</title>
        <authorList>
            <person name="Chen Z.J."/>
            <person name="Sreedasyam A."/>
            <person name="Ando A."/>
            <person name="Song Q."/>
            <person name="De Santiago L.M."/>
            <person name="Hulse-Kemp A.M."/>
            <person name="Ding M."/>
            <person name="Ye W."/>
            <person name="Kirkbride R.C."/>
            <person name="Jenkins J."/>
            <person name="Plott C."/>
            <person name="Lovell J."/>
            <person name="Lin Y.M."/>
            <person name="Vaughn R."/>
            <person name="Liu B."/>
            <person name="Simpson S."/>
            <person name="Scheffler B.E."/>
            <person name="Wen L."/>
            <person name="Saski C.A."/>
            <person name="Grover C.E."/>
            <person name="Hu G."/>
            <person name="Conover J.L."/>
            <person name="Carlson J.W."/>
            <person name="Shu S."/>
            <person name="Boston L.B."/>
            <person name="Williams M."/>
            <person name="Peterson D.G."/>
            <person name="McGee K."/>
            <person name="Jones D.C."/>
            <person name="Wendel J.F."/>
            <person name="Stelly D.M."/>
            <person name="Grimwood J."/>
            <person name="Schmutz J."/>
        </authorList>
    </citation>
    <scope>NUCLEOTIDE SEQUENCE [LARGE SCALE GENOMIC DNA]</scope>
    <source>
        <strain evidence="3">cv. TM-1</strain>
    </source>
</reference>
<gene>
    <name evidence="4" type="primary">LOC107894323</name>
</gene>
<organism evidence="3 4">
    <name type="scientific">Gossypium hirsutum</name>
    <name type="common">Upland cotton</name>
    <name type="synonym">Gossypium mexicanum</name>
    <dbReference type="NCBI Taxonomy" id="3635"/>
    <lineage>
        <taxon>Eukaryota</taxon>
        <taxon>Viridiplantae</taxon>
        <taxon>Streptophyta</taxon>
        <taxon>Embryophyta</taxon>
        <taxon>Tracheophyta</taxon>
        <taxon>Spermatophyta</taxon>
        <taxon>Magnoliopsida</taxon>
        <taxon>eudicotyledons</taxon>
        <taxon>Gunneridae</taxon>
        <taxon>Pentapetalae</taxon>
        <taxon>rosids</taxon>
        <taxon>malvids</taxon>
        <taxon>Malvales</taxon>
        <taxon>Malvaceae</taxon>
        <taxon>Malvoideae</taxon>
        <taxon>Gossypium</taxon>
    </lineage>
</organism>
<dbReference type="PANTHER" id="PTHR34482:SF36">
    <property type="entry name" value="RETROTRANSPOSON GAG DOMAIN-CONTAINING PROTEIN"/>
    <property type="match status" value="1"/>
</dbReference>
<dbReference type="PANTHER" id="PTHR34482">
    <property type="entry name" value="DNA DAMAGE-INDUCIBLE PROTEIN 1-LIKE"/>
    <property type="match status" value="1"/>
</dbReference>
<proteinExistence type="predicted"/>
<feature type="region of interest" description="Disordered" evidence="1">
    <location>
        <begin position="120"/>
        <end position="155"/>
    </location>
</feature>
<dbReference type="KEGG" id="ghi:107894323"/>
<evidence type="ECO:0000259" key="2">
    <source>
        <dbReference type="Pfam" id="PF03732"/>
    </source>
</evidence>
<dbReference type="GeneID" id="107894323"/>
<name>A0A1U8IAF3_GOSHI</name>
<keyword evidence="3" id="KW-1185">Reference proteome</keyword>
<dbReference type="PaxDb" id="3635-A0A1U8IAF3"/>
<sequence>MEATERIMDNLDFTAEQKLKGTVSLLRDKVYEWWLTVKEGTHPARLTWDLFNMTFQSKYVGAIYIDARRREFLNLTQGDRTVAEYKAEFLRMSRYARGMVASEYERCVYLEEGLRDNLRNRDRKRGKNKRDSEPSSFGLRPKKKARSDGPMRVRPPAAPTGVALCGHCGRCHLGGCWRAIGAYLRCGSTEHCVRDCPLRIDQM</sequence>
<accession>A0A1U8IAF3</accession>
<protein>
    <recommendedName>
        <fullName evidence="2">Retrotransposon gag domain-containing protein</fullName>
    </recommendedName>
</protein>
<feature type="domain" description="Retrotransposon gag" evidence="2">
    <location>
        <begin position="23"/>
        <end position="115"/>
    </location>
</feature>
<dbReference type="Proteomes" id="UP000818029">
    <property type="component" value="Chromosome A13"/>
</dbReference>
<evidence type="ECO:0000256" key="1">
    <source>
        <dbReference type="SAM" id="MobiDB-lite"/>
    </source>
</evidence>